<evidence type="ECO:0000259" key="2">
    <source>
        <dbReference type="Pfam" id="PF05605"/>
    </source>
</evidence>
<dbReference type="Gramene" id="Dexi1A01G0013000.1">
    <property type="protein sequence ID" value="Dexi1A01G0013000.1:cds"/>
    <property type="gene ID" value="Dexi1A01G0013000"/>
</dbReference>
<evidence type="ECO:0000256" key="1">
    <source>
        <dbReference type="SAM" id="MobiDB-lite"/>
    </source>
</evidence>
<dbReference type="InterPro" id="IPR008598">
    <property type="entry name" value="Di19_Zn-bd"/>
</dbReference>
<accession>A0A835AAN9</accession>
<sequence>MDSDIWSRLMAAKRKFALQRAQRQHATPASHHDRFGYDDIEPEDDGRSDFPCPYCYEDHDITSLCTHLEDEHPFESKVVASLVSLNCTFSQESWLVAHIDSVGVEACNFTHEEPQVAARARGGGNM</sequence>
<dbReference type="Proteomes" id="UP000636709">
    <property type="component" value="Unassembled WGS sequence"/>
</dbReference>
<feature type="domain" description="Di19 zinc-binding" evidence="2">
    <location>
        <begin position="49"/>
        <end position="79"/>
    </location>
</feature>
<dbReference type="OrthoDB" id="7873042at2759"/>
<feature type="region of interest" description="Disordered" evidence="1">
    <location>
        <begin position="21"/>
        <end position="44"/>
    </location>
</feature>
<name>A0A835AAN9_9POAL</name>
<evidence type="ECO:0000313" key="3">
    <source>
        <dbReference type="EMBL" id="KAF8656903.1"/>
    </source>
</evidence>
<gene>
    <name evidence="3" type="ORF">HU200_060465</name>
</gene>
<dbReference type="InterPro" id="IPR033347">
    <property type="entry name" value="Di19"/>
</dbReference>
<dbReference type="AlphaFoldDB" id="A0A835AAN9"/>
<evidence type="ECO:0000313" key="4">
    <source>
        <dbReference type="Proteomes" id="UP000636709"/>
    </source>
</evidence>
<proteinExistence type="predicted"/>
<reference evidence="3" key="1">
    <citation type="submission" date="2020-07" db="EMBL/GenBank/DDBJ databases">
        <title>Genome sequence and genetic diversity analysis of an under-domesticated orphan crop, white fonio (Digitaria exilis).</title>
        <authorList>
            <person name="Bennetzen J.L."/>
            <person name="Chen S."/>
            <person name="Ma X."/>
            <person name="Wang X."/>
            <person name="Yssel A.E.J."/>
            <person name="Chaluvadi S.R."/>
            <person name="Johnson M."/>
            <person name="Gangashetty P."/>
            <person name="Hamidou F."/>
            <person name="Sanogo M.D."/>
            <person name="Zwaenepoel A."/>
            <person name="Wallace J."/>
            <person name="Van De Peer Y."/>
            <person name="Van Deynze A."/>
        </authorList>
    </citation>
    <scope>NUCLEOTIDE SEQUENCE</scope>
    <source>
        <tissue evidence="3">Leaves</tissue>
    </source>
</reference>
<dbReference type="PANTHER" id="PTHR31875:SF31">
    <property type="entry name" value="PROTEIN DEHYDRATION-INDUCED 19 HOMOLOG 4"/>
    <property type="match status" value="1"/>
</dbReference>
<keyword evidence="4" id="KW-1185">Reference proteome</keyword>
<protein>
    <recommendedName>
        <fullName evidence="2">Di19 zinc-binding domain-containing protein</fullName>
    </recommendedName>
</protein>
<dbReference type="EMBL" id="JACEFO010002526">
    <property type="protein sequence ID" value="KAF8656903.1"/>
    <property type="molecule type" value="Genomic_DNA"/>
</dbReference>
<dbReference type="PANTHER" id="PTHR31875">
    <property type="entry name" value="PROTEIN DEHYDRATION-INDUCED 19"/>
    <property type="match status" value="1"/>
</dbReference>
<organism evidence="3 4">
    <name type="scientific">Digitaria exilis</name>
    <dbReference type="NCBI Taxonomy" id="1010633"/>
    <lineage>
        <taxon>Eukaryota</taxon>
        <taxon>Viridiplantae</taxon>
        <taxon>Streptophyta</taxon>
        <taxon>Embryophyta</taxon>
        <taxon>Tracheophyta</taxon>
        <taxon>Spermatophyta</taxon>
        <taxon>Magnoliopsida</taxon>
        <taxon>Liliopsida</taxon>
        <taxon>Poales</taxon>
        <taxon>Poaceae</taxon>
        <taxon>PACMAD clade</taxon>
        <taxon>Panicoideae</taxon>
        <taxon>Panicodae</taxon>
        <taxon>Paniceae</taxon>
        <taxon>Anthephorinae</taxon>
        <taxon>Digitaria</taxon>
    </lineage>
</organism>
<dbReference type="Pfam" id="PF05605">
    <property type="entry name" value="zf-Di19"/>
    <property type="match status" value="1"/>
</dbReference>
<comment type="caution">
    <text evidence="3">The sequence shown here is derived from an EMBL/GenBank/DDBJ whole genome shotgun (WGS) entry which is preliminary data.</text>
</comment>